<sequence length="63" mass="7435">MILFSLLLIKPHLDQKKLSLPNTRDINFYQIQTCFLNRPASRKKLDVGKDAELKIYKNMLDEN</sequence>
<dbReference type="EMBL" id="REGN01009345">
    <property type="protein sequence ID" value="RNA01404.1"/>
    <property type="molecule type" value="Genomic_DNA"/>
</dbReference>
<evidence type="ECO:0000313" key="1">
    <source>
        <dbReference type="EMBL" id="RNA01404.1"/>
    </source>
</evidence>
<accession>A0A3M7PQV7</accession>
<protein>
    <submittedName>
        <fullName evidence="1">Uncharacterized protein</fullName>
    </submittedName>
</protein>
<proteinExistence type="predicted"/>
<dbReference type="AlphaFoldDB" id="A0A3M7PQV7"/>
<dbReference type="Proteomes" id="UP000276133">
    <property type="component" value="Unassembled WGS sequence"/>
</dbReference>
<evidence type="ECO:0000313" key="2">
    <source>
        <dbReference type="Proteomes" id="UP000276133"/>
    </source>
</evidence>
<name>A0A3M7PQV7_BRAPC</name>
<organism evidence="1 2">
    <name type="scientific">Brachionus plicatilis</name>
    <name type="common">Marine rotifer</name>
    <name type="synonym">Brachionus muelleri</name>
    <dbReference type="NCBI Taxonomy" id="10195"/>
    <lineage>
        <taxon>Eukaryota</taxon>
        <taxon>Metazoa</taxon>
        <taxon>Spiralia</taxon>
        <taxon>Gnathifera</taxon>
        <taxon>Rotifera</taxon>
        <taxon>Eurotatoria</taxon>
        <taxon>Monogononta</taxon>
        <taxon>Pseudotrocha</taxon>
        <taxon>Ploima</taxon>
        <taxon>Brachionidae</taxon>
        <taxon>Brachionus</taxon>
    </lineage>
</organism>
<gene>
    <name evidence="1" type="ORF">BpHYR1_013832</name>
</gene>
<comment type="caution">
    <text evidence="1">The sequence shown here is derived from an EMBL/GenBank/DDBJ whole genome shotgun (WGS) entry which is preliminary data.</text>
</comment>
<reference evidence="1 2" key="1">
    <citation type="journal article" date="2018" name="Sci. Rep.">
        <title>Genomic signatures of local adaptation to the degree of environmental predictability in rotifers.</title>
        <authorList>
            <person name="Franch-Gras L."/>
            <person name="Hahn C."/>
            <person name="Garcia-Roger E.M."/>
            <person name="Carmona M.J."/>
            <person name="Serra M."/>
            <person name="Gomez A."/>
        </authorList>
    </citation>
    <scope>NUCLEOTIDE SEQUENCE [LARGE SCALE GENOMIC DNA]</scope>
    <source>
        <strain evidence="1">HYR1</strain>
    </source>
</reference>
<keyword evidence="2" id="KW-1185">Reference proteome</keyword>